<dbReference type="Proteomes" id="UP000198310">
    <property type="component" value="Unassembled WGS sequence"/>
</dbReference>
<dbReference type="PANTHER" id="PTHR35580">
    <property type="entry name" value="CELL SURFACE GLYCOPROTEIN (S-LAYER PROTEIN)-LIKE PROTEIN"/>
    <property type="match status" value="1"/>
</dbReference>
<dbReference type="EMBL" id="FZNS01000007">
    <property type="protein sequence ID" value="SNR79562.1"/>
    <property type="molecule type" value="Genomic_DNA"/>
</dbReference>
<evidence type="ECO:0000313" key="2">
    <source>
        <dbReference type="Proteomes" id="UP000198310"/>
    </source>
</evidence>
<sequence length="478" mass="49602">MSDSTLAGLTQVGIPPRLLCRWPAVLGALAACVLSIGKPAYAQEPTWRWASHSTENGNVVVAKVATDAAGNSYVTGRFTHHLQLGSYSLQSVGSSDVFAAKLSASGEWQWATAAGGAGTDMASGLVVDADGNVTVAGSFTESASFGSFTKRSQGGHDMFVASLTPAGTWRAVSTAGGTEQDQITAIALDAQHNVVVGGRFRGEVSFETNTLSSTATSDAFVAKLDDQGRWVWARQTQGSDQTVINSLTIGHAGDIYTAGYFAGTTHLGPAQLTSAGTHDAFVAKVDGAGNWQWATTGGGPSTDYAKAIAVSADGNVFVTGSFSGRASFGAFDFLSQGGDDAYVARLTPQGQWQWVYTVRGNAMEDATDVCLGPGGSIYITGCFSRGAQYGTSTLVSQGSTDLFMARLSKSGRWLDFLTFGSLATDDAGTIRTAPNGDVYVGGILGSAARLGAFSTGNALNQLFVGRVEFPVRMTADIR</sequence>
<organism evidence="1 2">
    <name type="scientific">Hymenobacter mucosus</name>
    <dbReference type="NCBI Taxonomy" id="1411120"/>
    <lineage>
        <taxon>Bacteria</taxon>
        <taxon>Pseudomonadati</taxon>
        <taxon>Bacteroidota</taxon>
        <taxon>Cytophagia</taxon>
        <taxon>Cytophagales</taxon>
        <taxon>Hymenobacteraceae</taxon>
        <taxon>Hymenobacter</taxon>
    </lineage>
</organism>
<proteinExistence type="predicted"/>
<dbReference type="SUPFAM" id="SSF63829">
    <property type="entry name" value="Calcium-dependent phosphotriesterase"/>
    <property type="match status" value="1"/>
</dbReference>
<dbReference type="InterPro" id="IPR052918">
    <property type="entry name" value="Motility_Chemotaxis_Reg"/>
</dbReference>
<evidence type="ECO:0008006" key="3">
    <source>
        <dbReference type="Google" id="ProtNLM"/>
    </source>
</evidence>
<reference evidence="2" key="1">
    <citation type="submission" date="2017-06" db="EMBL/GenBank/DDBJ databases">
        <authorList>
            <person name="Varghese N."/>
            <person name="Submissions S."/>
        </authorList>
    </citation>
    <scope>NUCLEOTIDE SEQUENCE [LARGE SCALE GENOMIC DNA]</scope>
    <source>
        <strain evidence="2">DSM 28041</strain>
    </source>
</reference>
<gene>
    <name evidence="1" type="ORF">SAMN06269173_10719</name>
</gene>
<protein>
    <recommendedName>
        <fullName evidence="3">Beta-propeller repeat-containing protein</fullName>
    </recommendedName>
</protein>
<dbReference type="PANTHER" id="PTHR35580:SF1">
    <property type="entry name" value="PHYTASE-LIKE DOMAIN-CONTAINING PROTEIN"/>
    <property type="match status" value="1"/>
</dbReference>
<dbReference type="InterPro" id="IPR011042">
    <property type="entry name" value="6-blade_b-propeller_TolB-like"/>
</dbReference>
<evidence type="ECO:0000313" key="1">
    <source>
        <dbReference type="EMBL" id="SNR79562.1"/>
    </source>
</evidence>
<dbReference type="AlphaFoldDB" id="A0A238Z8V5"/>
<dbReference type="Gene3D" id="2.80.10.50">
    <property type="match status" value="1"/>
</dbReference>
<name>A0A238Z8V5_9BACT</name>
<keyword evidence="2" id="KW-1185">Reference proteome</keyword>
<accession>A0A238Z8V5</accession>
<dbReference type="RefSeq" id="WP_143437162.1">
    <property type="nucleotide sequence ID" value="NZ_FZNS01000007.1"/>
</dbReference>
<dbReference type="Gene3D" id="2.120.10.30">
    <property type="entry name" value="TolB, C-terminal domain"/>
    <property type="match status" value="1"/>
</dbReference>